<proteinExistence type="predicted"/>
<dbReference type="Proteomes" id="UP001164746">
    <property type="component" value="Chromosome 11"/>
</dbReference>
<sequence length="118" mass="13447">VKACDDWQCYLCVPGHPAQMPMGLMPRTNRDLELMCFFQPRSIPQTLDMERVRRVNRRKIRVLSLFDGIGAARVALEELGIEVETYYAVETDVDACAVTIFQHGIQHLGNVYSLNSDM</sequence>
<keyword evidence="2" id="KW-1185">Reference proteome</keyword>
<feature type="non-terminal residue" evidence="1">
    <location>
        <position position="1"/>
    </location>
</feature>
<name>A0ABY7FDL4_MYAAR</name>
<dbReference type="InterPro" id="IPR029063">
    <property type="entry name" value="SAM-dependent_MTases_sf"/>
</dbReference>
<dbReference type="Gene3D" id="3.40.50.150">
    <property type="entry name" value="Vaccinia Virus protein VP39"/>
    <property type="match status" value="1"/>
</dbReference>
<evidence type="ECO:0000313" key="1">
    <source>
        <dbReference type="EMBL" id="WAR19066.1"/>
    </source>
</evidence>
<dbReference type="InterPro" id="IPR050390">
    <property type="entry name" value="C5-Methyltransferase"/>
</dbReference>
<gene>
    <name evidence="1" type="ORF">MAR_000904</name>
</gene>
<protein>
    <submittedName>
        <fullName evidence="1">DNM3B-like protein</fullName>
    </submittedName>
</protein>
<evidence type="ECO:0000313" key="2">
    <source>
        <dbReference type="Proteomes" id="UP001164746"/>
    </source>
</evidence>
<dbReference type="PANTHER" id="PTHR23068:SF25">
    <property type="entry name" value="DNA (CYTOSINE-5)-METHYLTRANSFERASE DRM2"/>
    <property type="match status" value="1"/>
</dbReference>
<reference evidence="1" key="1">
    <citation type="submission" date="2022-11" db="EMBL/GenBank/DDBJ databases">
        <title>Centuries of genome instability and evolution in soft-shell clam transmissible cancer (bioRxiv).</title>
        <authorList>
            <person name="Hart S.F.M."/>
            <person name="Yonemitsu M.A."/>
            <person name="Giersch R.M."/>
            <person name="Beal B.F."/>
            <person name="Arriagada G."/>
            <person name="Davis B.W."/>
            <person name="Ostrander E.A."/>
            <person name="Goff S.P."/>
            <person name="Metzger M.J."/>
        </authorList>
    </citation>
    <scope>NUCLEOTIDE SEQUENCE</scope>
    <source>
        <strain evidence="1">MELC-2E11</strain>
        <tissue evidence="1">Siphon/mantle</tissue>
    </source>
</reference>
<organism evidence="1 2">
    <name type="scientific">Mya arenaria</name>
    <name type="common">Soft-shell clam</name>
    <dbReference type="NCBI Taxonomy" id="6604"/>
    <lineage>
        <taxon>Eukaryota</taxon>
        <taxon>Metazoa</taxon>
        <taxon>Spiralia</taxon>
        <taxon>Lophotrochozoa</taxon>
        <taxon>Mollusca</taxon>
        <taxon>Bivalvia</taxon>
        <taxon>Autobranchia</taxon>
        <taxon>Heteroconchia</taxon>
        <taxon>Euheterodonta</taxon>
        <taxon>Imparidentia</taxon>
        <taxon>Neoheterodontei</taxon>
        <taxon>Myida</taxon>
        <taxon>Myoidea</taxon>
        <taxon>Myidae</taxon>
        <taxon>Mya</taxon>
    </lineage>
</organism>
<dbReference type="SUPFAM" id="SSF53335">
    <property type="entry name" value="S-adenosyl-L-methionine-dependent methyltransferases"/>
    <property type="match status" value="1"/>
</dbReference>
<dbReference type="EMBL" id="CP111022">
    <property type="protein sequence ID" value="WAR19066.1"/>
    <property type="molecule type" value="Genomic_DNA"/>
</dbReference>
<accession>A0ABY7FDL4</accession>
<dbReference type="PANTHER" id="PTHR23068">
    <property type="entry name" value="DNA CYTOSINE-5- -METHYLTRANSFERASE 3-RELATED"/>
    <property type="match status" value="1"/>
</dbReference>
<feature type="non-terminal residue" evidence="1">
    <location>
        <position position="118"/>
    </location>
</feature>